<protein>
    <recommendedName>
        <fullName evidence="3">BPI-like protein</fullName>
    </recommendedName>
</protein>
<comment type="caution">
    <text evidence="1">The sequence shown here is derived from an EMBL/GenBank/DDBJ whole genome shotgun (WGS) entry which is preliminary data.</text>
</comment>
<evidence type="ECO:0000313" key="2">
    <source>
        <dbReference type="Proteomes" id="UP001642409"/>
    </source>
</evidence>
<gene>
    <name evidence="1" type="ORF">HINF_LOCUS11765</name>
</gene>
<reference evidence="1 2" key="1">
    <citation type="submission" date="2024-07" db="EMBL/GenBank/DDBJ databases">
        <authorList>
            <person name="Akdeniz Z."/>
        </authorList>
    </citation>
    <scope>NUCLEOTIDE SEQUENCE [LARGE SCALE GENOMIC DNA]</scope>
</reference>
<keyword evidence="2" id="KW-1185">Reference proteome</keyword>
<dbReference type="InterPro" id="IPR017943">
    <property type="entry name" value="Bactericidal_perm-incr_a/b_dom"/>
</dbReference>
<sequence>MLLLYINVYTECIPSIFTNDVTSDTSNLKITITKAGIREFINNCVQNIVEMISRIQFPDMEGVLGSFTVQVKDVVFTDIEVNDFDFILDKYSTVKVNDITAKAEFEIVVIQNQFPYTNFQTRAVAIVQNASVTTIATFQESISCQGHLEFKTQNTNVNCDKFSFQSDMYIIDSMAQQYGVQFFKQFLTEPLIKAFEDRVNLYLQSYKGEIQFGNDVADQRLYKLNILPQYISVQMNGLSSYYQQKYSHMKKLQENYSNDEINYVVGKSIFQQVFDSVFGEDCDINIVNMGIFANILNESILFKVVPQFDCIESEINEQRKIIKLLLISGVKELDDKLNESPYYIFDAIFVKNFKIVYREEAVVLFSQFS</sequence>
<name>A0ABP1HBZ1_9EUKA</name>
<organism evidence="1 2">
    <name type="scientific">Hexamita inflata</name>
    <dbReference type="NCBI Taxonomy" id="28002"/>
    <lineage>
        <taxon>Eukaryota</taxon>
        <taxon>Metamonada</taxon>
        <taxon>Diplomonadida</taxon>
        <taxon>Hexamitidae</taxon>
        <taxon>Hexamitinae</taxon>
        <taxon>Hexamita</taxon>
    </lineage>
</organism>
<proteinExistence type="predicted"/>
<evidence type="ECO:0008006" key="3">
    <source>
        <dbReference type="Google" id="ProtNLM"/>
    </source>
</evidence>
<dbReference type="Gene3D" id="3.15.10.10">
    <property type="entry name" value="Bactericidal permeability-increasing protein, domain 1"/>
    <property type="match status" value="1"/>
</dbReference>
<dbReference type="Proteomes" id="UP001642409">
    <property type="component" value="Unassembled WGS sequence"/>
</dbReference>
<evidence type="ECO:0000313" key="1">
    <source>
        <dbReference type="EMBL" id="CAL5990933.1"/>
    </source>
</evidence>
<dbReference type="SUPFAM" id="SSF55394">
    <property type="entry name" value="Bactericidal permeability-increasing protein, BPI"/>
    <property type="match status" value="1"/>
</dbReference>
<accession>A0ABP1HBZ1</accession>
<dbReference type="EMBL" id="CAXDID020000026">
    <property type="protein sequence ID" value="CAL5990933.1"/>
    <property type="molecule type" value="Genomic_DNA"/>
</dbReference>